<evidence type="ECO:0000256" key="2">
    <source>
        <dbReference type="SAM" id="SignalP"/>
    </source>
</evidence>
<organism evidence="3 4">
    <name type="scientific">Polarella glacialis</name>
    <name type="common">Dinoflagellate</name>
    <dbReference type="NCBI Taxonomy" id="89957"/>
    <lineage>
        <taxon>Eukaryota</taxon>
        <taxon>Sar</taxon>
        <taxon>Alveolata</taxon>
        <taxon>Dinophyceae</taxon>
        <taxon>Suessiales</taxon>
        <taxon>Suessiaceae</taxon>
        <taxon>Polarella</taxon>
    </lineage>
</organism>
<reference evidence="3" key="1">
    <citation type="submission" date="2021-02" db="EMBL/GenBank/DDBJ databases">
        <authorList>
            <person name="Dougan E. K."/>
            <person name="Rhodes N."/>
            <person name="Thang M."/>
            <person name="Chan C."/>
        </authorList>
    </citation>
    <scope>NUCLEOTIDE SEQUENCE</scope>
</reference>
<feature type="region of interest" description="Disordered" evidence="1">
    <location>
        <begin position="136"/>
        <end position="159"/>
    </location>
</feature>
<sequence length="366" mass="39373">MTVSYMPRHFVQLCAALTLLTRSTAVATDSTSEAMCSSSGCFDGSVASSDEDDSLVAIQLAHTREPSSEQGPPGIHEDFDVNSSKIRALCFTKNNQCVYFGLWIAIYCKDHKPVVCWPKSIFKRAICTDGIGCQGGTTSTSTSSTTSTTSTTSSSSTTTTTSTVCRLPLWPANFSVDVSQNSYDKNPPQGVLTEEVFLCKESTVCKEALYLDGLQAVWRNLEEAQATDLPRWQWVIRGHKHSGYYEISNGPSCFCWLSGAFQVNGLCGCGILPASAMSLRGRSAPEGEAFSVTPSGSSQQLFDGASLWPVTCQMYLEMREEFQCTGVLPSTSFCNVQSSCPSGSTLVAQDTGDCTLTSCTGMACVY</sequence>
<feature type="signal peptide" evidence="2">
    <location>
        <begin position="1"/>
        <end position="25"/>
    </location>
</feature>
<evidence type="ECO:0000313" key="3">
    <source>
        <dbReference type="EMBL" id="CAE8662229.1"/>
    </source>
</evidence>
<keyword evidence="2" id="KW-0732">Signal</keyword>
<protein>
    <submittedName>
        <fullName evidence="3">Uncharacterized protein</fullName>
    </submittedName>
</protein>
<feature type="chain" id="PRO_5032556446" evidence="2">
    <location>
        <begin position="26"/>
        <end position="366"/>
    </location>
</feature>
<dbReference type="EMBL" id="CAJNNW010018032">
    <property type="protein sequence ID" value="CAE8662229.1"/>
    <property type="molecule type" value="Genomic_DNA"/>
</dbReference>
<feature type="compositionally biased region" description="Low complexity" evidence="1">
    <location>
        <begin position="137"/>
        <end position="159"/>
    </location>
</feature>
<evidence type="ECO:0000256" key="1">
    <source>
        <dbReference type="SAM" id="MobiDB-lite"/>
    </source>
</evidence>
<proteinExistence type="predicted"/>
<dbReference type="AlphaFoldDB" id="A0A813J479"/>
<dbReference type="Proteomes" id="UP000626109">
    <property type="component" value="Unassembled WGS sequence"/>
</dbReference>
<accession>A0A813J479</accession>
<gene>
    <name evidence="3" type="ORF">PGLA2088_LOCUS14778</name>
</gene>
<evidence type="ECO:0000313" key="4">
    <source>
        <dbReference type="Proteomes" id="UP000626109"/>
    </source>
</evidence>
<name>A0A813J479_POLGL</name>
<comment type="caution">
    <text evidence="3">The sequence shown here is derived from an EMBL/GenBank/DDBJ whole genome shotgun (WGS) entry which is preliminary data.</text>
</comment>